<evidence type="ECO:0000313" key="4">
    <source>
        <dbReference type="Proteomes" id="UP000028545"/>
    </source>
</evidence>
<organism evidence="3 4">
    <name type="scientific">Pseudallescheria apiosperma</name>
    <name type="common">Scedosporium apiospermum</name>
    <dbReference type="NCBI Taxonomy" id="563466"/>
    <lineage>
        <taxon>Eukaryota</taxon>
        <taxon>Fungi</taxon>
        <taxon>Dikarya</taxon>
        <taxon>Ascomycota</taxon>
        <taxon>Pezizomycotina</taxon>
        <taxon>Sordariomycetes</taxon>
        <taxon>Hypocreomycetidae</taxon>
        <taxon>Microascales</taxon>
        <taxon>Microascaceae</taxon>
        <taxon>Scedosporium</taxon>
    </lineage>
</organism>
<name>A0A084G8R0_PSEDA</name>
<dbReference type="GeneID" id="27723418"/>
<reference evidence="3 4" key="1">
    <citation type="journal article" date="2014" name="Genome Announc.">
        <title>Draft genome sequence of the pathogenic fungus Scedosporium apiospermum.</title>
        <authorList>
            <person name="Vandeputte P."/>
            <person name="Ghamrawi S."/>
            <person name="Rechenmann M."/>
            <person name="Iltis A."/>
            <person name="Giraud S."/>
            <person name="Fleury M."/>
            <person name="Thornton C."/>
            <person name="Delhaes L."/>
            <person name="Meyer W."/>
            <person name="Papon N."/>
            <person name="Bouchara J.P."/>
        </authorList>
    </citation>
    <scope>NUCLEOTIDE SEQUENCE [LARGE SCALE GENOMIC DNA]</scope>
    <source>
        <strain evidence="3 4">IHEM 14462</strain>
    </source>
</reference>
<dbReference type="Proteomes" id="UP000028545">
    <property type="component" value="Unassembled WGS sequence"/>
</dbReference>
<comment type="caution">
    <text evidence="3">The sequence shown here is derived from an EMBL/GenBank/DDBJ whole genome shotgun (WGS) entry which is preliminary data.</text>
</comment>
<dbReference type="AlphaFoldDB" id="A0A084G8R0"/>
<evidence type="ECO:0000256" key="1">
    <source>
        <dbReference type="SAM" id="Coils"/>
    </source>
</evidence>
<feature type="compositionally biased region" description="Polar residues" evidence="2">
    <location>
        <begin position="31"/>
        <end position="42"/>
    </location>
</feature>
<feature type="coiled-coil region" evidence="1">
    <location>
        <begin position="109"/>
        <end position="136"/>
    </location>
</feature>
<gene>
    <name evidence="3" type="ORF">SAPIO_CDS4346</name>
</gene>
<dbReference type="HOGENOM" id="CLU_1787929_0_0_1"/>
<keyword evidence="1" id="KW-0175">Coiled coil</keyword>
<dbReference type="VEuPathDB" id="FungiDB:SAPIO_CDS4346"/>
<dbReference type="EMBL" id="JOWA01000091">
    <property type="protein sequence ID" value="KEZ43722.1"/>
    <property type="molecule type" value="Genomic_DNA"/>
</dbReference>
<dbReference type="KEGG" id="sapo:SAPIO_CDS4346"/>
<feature type="region of interest" description="Disordered" evidence="2">
    <location>
        <begin position="57"/>
        <end position="79"/>
    </location>
</feature>
<dbReference type="RefSeq" id="XP_016643521.1">
    <property type="nucleotide sequence ID" value="XM_016786919.1"/>
</dbReference>
<keyword evidence="4" id="KW-1185">Reference proteome</keyword>
<evidence type="ECO:0000313" key="3">
    <source>
        <dbReference type="EMBL" id="KEZ43722.1"/>
    </source>
</evidence>
<sequence length="145" mass="15770">MASNDTIPPMEGITPTNEDGQGGDVVGPNDGANQVDTGMNNVWPNIGNDVIEATTTVQPQQHLPGQQPPLDEAAQQGFPPQSLLSPFVSWDLLFQDYAVPGPFSEMEGENDAHRQMKQAEALRETYEQNIAEAFERLGPTLQVPQ</sequence>
<feature type="compositionally biased region" description="Low complexity" evidence="2">
    <location>
        <begin position="58"/>
        <end position="70"/>
    </location>
</feature>
<protein>
    <submittedName>
        <fullName evidence="3">Uncharacterized protein</fullName>
    </submittedName>
</protein>
<accession>A0A084G8R0</accession>
<evidence type="ECO:0000256" key="2">
    <source>
        <dbReference type="SAM" id="MobiDB-lite"/>
    </source>
</evidence>
<proteinExistence type="predicted"/>
<feature type="region of interest" description="Disordered" evidence="2">
    <location>
        <begin position="1"/>
        <end position="42"/>
    </location>
</feature>